<dbReference type="SUPFAM" id="SSF161077">
    <property type="entry name" value="Photosystem II antenna protein-like"/>
    <property type="match status" value="1"/>
</dbReference>
<feature type="transmembrane region" description="Helical" evidence="1">
    <location>
        <begin position="28"/>
        <end position="53"/>
    </location>
</feature>
<dbReference type="STRING" id="1527444.ucyna2_00259"/>
<dbReference type="Proteomes" id="UP000028922">
    <property type="component" value="Unassembled WGS sequence"/>
</dbReference>
<gene>
    <name evidence="2" type="ORF">ucyna2_00259</name>
</gene>
<dbReference type="AlphaFoldDB" id="A0A086CI66"/>
<evidence type="ECO:0000313" key="3">
    <source>
        <dbReference type="Proteomes" id="UP000028922"/>
    </source>
</evidence>
<keyword evidence="1" id="KW-0472">Membrane</keyword>
<keyword evidence="1" id="KW-1133">Transmembrane helix</keyword>
<sequence length="54" mass="6090">MGEQNLILIPHLASLRIVVSKGDQFSYAYQYFIIDVMYLILSAVLDAGVLFILN</sequence>
<dbReference type="EMBL" id="JPSP01000002">
    <property type="protein sequence ID" value="KFF41880.1"/>
    <property type="molecule type" value="Genomic_DNA"/>
</dbReference>
<dbReference type="InterPro" id="IPR036001">
    <property type="entry name" value="PS_II_antenna-like_sf"/>
</dbReference>
<accession>A0A086CI66</accession>
<evidence type="ECO:0000313" key="2">
    <source>
        <dbReference type="EMBL" id="KFF41880.1"/>
    </source>
</evidence>
<dbReference type="GO" id="GO:0016168">
    <property type="term" value="F:chlorophyll binding"/>
    <property type="evidence" value="ECO:0007669"/>
    <property type="project" value="InterPro"/>
</dbReference>
<comment type="caution">
    <text evidence="2">The sequence shown here is derived from an EMBL/GenBank/DDBJ whole genome shotgun (WGS) entry which is preliminary data.</text>
</comment>
<dbReference type="GO" id="GO:0009767">
    <property type="term" value="P:photosynthetic electron transport chain"/>
    <property type="evidence" value="ECO:0007669"/>
    <property type="project" value="InterPro"/>
</dbReference>
<reference evidence="2 3" key="1">
    <citation type="submission" date="2014-08" db="EMBL/GenBank/DDBJ databases">
        <title>Comparative genomics reveals surprising divergence of two closely related strains of uncultivated UCYN-A cyanobacteria.</title>
        <authorList>
            <person name="Bombar D."/>
            <person name="Heller P."/>
            <person name="Sanchez-Baracaldo P."/>
            <person name="Carter B.J."/>
            <person name="Zert J.P."/>
        </authorList>
    </citation>
    <scope>NUCLEOTIDE SEQUENCE [LARGE SCALE GENOMIC DNA]</scope>
</reference>
<protein>
    <submittedName>
        <fullName evidence="2">Photosystem II protein</fullName>
    </submittedName>
</protein>
<dbReference type="GO" id="GO:0009521">
    <property type="term" value="C:photosystem"/>
    <property type="evidence" value="ECO:0007669"/>
    <property type="project" value="InterPro"/>
</dbReference>
<keyword evidence="1" id="KW-0812">Transmembrane</keyword>
<name>A0A086CI66_9CHRO</name>
<organism evidence="2 3">
    <name type="scientific">Candidatus Atelocyanobacterium thalassa isolate SIO64986</name>
    <dbReference type="NCBI Taxonomy" id="1527444"/>
    <lineage>
        <taxon>Bacteria</taxon>
        <taxon>Bacillati</taxon>
        <taxon>Cyanobacteriota</taxon>
        <taxon>Cyanophyceae</taxon>
        <taxon>Oscillatoriophycideae</taxon>
        <taxon>Chroococcales</taxon>
        <taxon>Aphanothecaceae</taxon>
        <taxon>Candidatus Atelocyanobacterium</taxon>
        <taxon>Candidatus Atelocyanobacterium thalassae</taxon>
    </lineage>
</organism>
<proteinExistence type="predicted"/>
<evidence type="ECO:0000256" key="1">
    <source>
        <dbReference type="SAM" id="Phobius"/>
    </source>
</evidence>